<evidence type="ECO:0000256" key="4">
    <source>
        <dbReference type="ARBA" id="ARBA00022692"/>
    </source>
</evidence>
<keyword evidence="3" id="KW-1003">Cell membrane</keyword>
<dbReference type="EMBL" id="BAABJO010000026">
    <property type="protein sequence ID" value="GAA5133032.1"/>
    <property type="molecule type" value="Genomic_DNA"/>
</dbReference>
<dbReference type="PANTHER" id="PTHR43045">
    <property type="entry name" value="SHIKIMATE TRANSPORTER"/>
    <property type="match status" value="1"/>
</dbReference>
<organism evidence="9 10">
    <name type="scientific">Pseudonocardia adelaidensis</name>
    <dbReference type="NCBI Taxonomy" id="648754"/>
    <lineage>
        <taxon>Bacteria</taxon>
        <taxon>Bacillati</taxon>
        <taxon>Actinomycetota</taxon>
        <taxon>Actinomycetes</taxon>
        <taxon>Pseudonocardiales</taxon>
        <taxon>Pseudonocardiaceae</taxon>
        <taxon>Pseudonocardia</taxon>
    </lineage>
</organism>
<dbReference type="RefSeq" id="WP_345609270.1">
    <property type="nucleotide sequence ID" value="NZ_BAABJO010000026.1"/>
</dbReference>
<evidence type="ECO:0000313" key="9">
    <source>
        <dbReference type="EMBL" id="GAA5133032.1"/>
    </source>
</evidence>
<keyword evidence="6 7" id="KW-0472">Membrane</keyword>
<protein>
    <submittedName>
        <fullName evidence="9">MFS transporter</fullName>
    </submittedName>
</protein>
<dbReference type="Gene3D" id="1.20.1250.20">
    <property type="entry name" value="MFS general substrate transporter like domains"/>
    <property type="match status" value="2"/>
</dbReference>
<feature type="transmembrane region" description="Helical" evidence="7">
    <location>
        <begin position="289"/>
        <end position="308"/>
    </location>
</feature>
<feature type="transmembrane region" description="Helical" evidence="7">
    <location>
        <begin position="127"/>
        <end position="150"/>
    </location>
</feature>
<comment type="caution">
    <text evidence="9">The sequence shown here is derived from an EMBL/GenBank/DDBJ whole genome shotgun (WGS) entry which is preliminary data.</text>
</comment>
<name>A0ABP9NYS5_9PSEU</name>
<keyword evidence="2" id="KW-0813">Transport</keyword>
<feature type="transmembrane region" description="Helical" evidence="7">
    <location>
        <begin position="24"/>
        <end position="50"/>
    </location>
</feature>
<feature type="transmembrane region" description="Helical" evidence="7">
    <location>
        <begin position="253"/>
        <end position="277"/>
    </location>
</feature>
<dbReference type="InterPro" id="IPR011701">
    <property type="entry name" value="MFS"/>
</dbReference>
<keyword evidence="10" id="KW-1185">Reference proteome</keyword>
<feature type="transmembrane region" description="Helical" evidence="7">
    <location>
        <begin position="196"/>
        <end position="215"/>
    </location>
</feature>
<comment type="subcellular location">
    <subcellularLocation>
        <location evidence="1">Cell membrane</location>
        <topology evidence="1">Multi-pass membrane protein</topology>
    </subcellularLocation>
</comment>
<dbReference type="CDD" id="cd17369">
    <property type="entry name" value="MFS_ShiA_like"/>
    <property type="match status" value="1"/>
</dbReference>
<evidence type="ECO:0000256" key="6">
    <source>
        <dbReference type="ARBA" id="ARBA00023136"/>
    </source>
</evidence>
<feature type="transmembrane region" description="Helical" evidence="7">
    <location>
        <begin position="162"/>
        <end position="184"/>
    </location>
</feature>
<keyword evidence="4 7" id="KW-0812">Transmembrane</keyword>
<dbReference type="Pfam" id="PF07690">
    <property type="entry name" value="MFS_1"/>
    <property type="match status" value="1"/>
</dbReference>
<sequence>MTIDSPAGSPLQDDTRLRTQRRRVLVSGTIGTTIEYFDFLLFGLIAPVAFNHLFFPQADPLVGTIAVLATFAVGYVARPLGGLVFGHFGDRIGRKPIMFVTLVLMGGATTGIGLLPTYAAIGVAAPILLTLLRCVQGFALGGETVGATIMATESAPQGRRGAYGGTIQIGGALGSVLASLAAALVATMPTEEALAWGWRVPFLLSAVLVVVGVYVRTRIDESPVFRSAISSMAVRETPPKAPLLVALREEPKACLTVFLCVITETSMLQLFTVYALVYGGSELGIPTSVMLNGVLIGNVVGIAMNPLFGRLSDVVGRRVLIAVSLVVGALYTAFVFFPLLATGSSLLIVLAMAIPPALIQTMIFAPEASFFAELFRGAARRFSGLAVSRQLGGVIGGLFPLIAAAVYAAAGSVWAVVGYYAVISAVSLAAVLAARETHREVLS</sequence>
<evidence type="ECO:0000256" key="7">
    <source>
        <dbReference type="SAM" id="Phobius"/>
    </source>
</evidence>
<dbReference type="InterPro" id="IPR036259">
    <property type="entry name" value="MFS_trans_sf"/>
</dbReference>
<proteinExistence type="predicted"/>
<evidence type="ECO:0000256" key="2">
    <source>
        <dbReference type="ARBA" id="ARBA00022448"/>
    </source>
</evidence>
<feature type="domain" description="Major facilitator superfamily (MFS) profile" evidence="8">
    <location>
        <begin position="24"/>
        <end position="436"/>
    </location>
</feature>
<evidence type="ECO:0000256" key="5">
    <source>
        <dbReference type="ARBA" id="ARBA00022989"/>
    </source>
</evidence>
<keyword evidence="5 7" id="KW-1133">Transmembrane helix</keyword>
<evidence type="ECO:0000256" key="3">
    <source>
        <dbReference type="ARBA" id="ARBA00022475"/>
    </source>
</evidence>
<dbReference type="PANTHER" id="PTHR43045:SF1">
    <property type="entry name" value="SHIKIMATE TRANSPORTER"/>
    <property type="match status" value="1"/>
</dbReference>
<feature type="transmembrane region" description="Helical" evidence="7">
    <location>
        <begin position="416"/>
        <end position="434"/>
    </location>
</feature>
<feature type="transmembrane region" description="Helical" evidence="7">
    <location>
        <begin position="346"/>
        <end position="370"/>
    </location>
</feature>
<evidence type="ECO:0000256" key="1">
    <source>
        <dbReference type="ARBA" id="ARBA00004651"/>
    </source>
</evidence>
<evidence type="ECO:0000259" key="8">
    <source>
        <dbReference type="PROSITE" id="PS50850"/>
    </source>
</evidence>
<evidence type="ECO:0000313" key="10">
    <source>
        <dbReference type="Proteomes" id="UP001500804"/>
    </source>
</evidence>
<feature type="transmembrane region" description="Helical" evidence="7">
    <location>
        <begin position="62"/>
        <end position="85"/>
    </location>
</feature>
<dbReference type="InterPro" id="IPR020846">
    <property type="entry name" value="MFS_dom"/>
</dbReference>
<feature type="transmembrane region" description="Helical" evidence="7">
    <location>
        <begin position="391"/>
        <end position="410"/>
    </location>
</feature>
<feature type="transmembrane region" description="Helical" evidence="7">
    <location>
        <begin position="97"/>
        <end position="121"/>
    </location>
</feature>
<dbReference type="PROSITE" id="PS50850">
    <property type="entry name" value="MFS"/>
    <property type="match status" value="1"/>
</dbReference>
<dbReference type="SUPFAM" id="SSF103473">
    <property type="entry name" value="MFS general substrate transporter"/>
    <property type="match status" value="1"/>
</dbReference>
<reference evidence="10" key="1">
    <citation type="journal article" date="2019" name="Int. J. Syst. Evol. Microbiol.">
        <title>The Global Catalogue of Microorganisms (GCM) 10K type strain sequencing project: providing services to taxonomists for standard genome sequencing and annotation.</title>
        <authorList>
            <consortium name="The Broad Institute Genomics Platform"/>
            <consortium name="The Broad Institute Genome Sequencing Center for Infectious Disease"/>
            <person name="Wu L."/>
            <person name="Ma J."/>
        </authorList>
    </citation>
    <scope>NUCLEOTIDE SEQUENCE [LARGE SCALE GENOMIC DNA]</scope>
    <source>
        <strain evidence="10">JCM 18302</strain>
    </source>
</reference>
<feature type="transmembrane region" description="Helical" evidence="7">
    <location>
        <begin position="320"/>
        <end position="340"/>
    </location>
</feature>
<dbReference type="Proteomes" id="UP001500804">
    <property type="component" value="Unassembled WGS sequence"/>
</dbReference>
<accession>A0ABP9NYS5</accession>
<gene>
    <name evidence="9" type="ORF">GCM10023320_58600</name>
</gene>